<proteinExistence type="predicted"/>
<dbReference type="Proteomes" id="UP000266841">
    <property type="component" value="Unassembled WGS sequence"/>
</dbReference>
<name>K0S8W6_THAOC</name>
<dbReference type="EMBL" id="AGNL01019631">
    <property type="protein sequence ID" value="EJK61695.1"/>
    <property type="molecule type" value="Genomic_DNA"/>
</dbReference>
<comment type="caution">
    <text evidence="1">The sequence shown here is derived from an EMBL/GenBank/DDBJ whole genome shotgun (WGS) entry which is preliminary data.</text>
</comment>
<keyword evidence="2" id="KW-1185">Reference proteome</keyword>
<evidence type="ECO:0000313" key="1">
    <source>
        <dbReference type="EMBL" id="EJK61695.1"/>
    </source>
</evidence>
<reference evidence="1 2" key="1">
    <citation type="journal article" date="2012" name="Genome Biol.">
        <title>Genome and low-iron response of an oceanic diatom adapted to chronic iron limitation.</title>
        <authorList>
            <person name="Lommer M."/>
            <person name="Specht M."/>
            <person name="Roy A.S."/>
            <person name="Kraemer L."/>
            <person name="Andreson R."/>
            <person name="Gutowska M.A."/>
            <person name="Wolf J."/>
            <person name="Bergner S.V."/>
            <person name="Schilhabel M.B."/>
            <person name="Klostermeier U.C."/>
            <person name="Beiko R.G."/>
            <person name="Rosenstiel P."/>
            <person name="Hippler M."/>
            <person name="Laroche J."/>
        </authorList>
    </citation>
    <scope>NUCLEOTIDE SEQUENCE [LARGE SCALE GENOMIC DNA]</scope>
    <source>
        <strain evidence="1 2">CCMP1005</strain>
    </source>
</reference>
<dbReference type="AlphaFoldDB" id="K0S8W6"/>
<protein>
    <submittedName>
        <fullName evidence="1">Uncharacterized protein</fullName>
    </submittedName>
</protein>
<gene>
    <name evidence="1" type="ORF">THAOC_17770</name>
</gene>
<evidence type="ECO:0000313" key="2">
    <source>
        <dbReference type="Proteomes" id="UP000266841"/>
    </source>
</evidence>
<feature type="non-terminal residue" evidence="1">
    <location>
        <position position="1"/>
    </location>
</feature>
<accession>K0S8W6</accession>
<sequence length="180" mass="19111">SNRIAASSIAGGRASIERFCWVVQWVKILGARSAPFAARAFGVTEAAAEAAAAAAEEEEDRPDRAQWLRLGCCAGGDGGRRRRCGRYLRPNGTVRSADVGSRRHAIRSAVALWLEDEDNMMSPHLRVTVSPFGPNLSDASAGLEIGVFSAAAMAVAACSLQVTPCIRQSYKISIAKFSAT</sequence>
<organism evidence="1 2">
    <name type="scientific">Thalassiosira oceanica</name>
    <name type="common">Marine diatom</name>
    <dbReference type="NCBI Taxonomy" id="159749"/>
    <lineage>
        <taxon>Eukaryota</taxon>
        <taxon>Sar</taxon>
        <taxon>Stramenopiles</taxon>
        <taxon>Ochrophyta</taxon>
        <taxon>Bacillariophyta</taxon>
        <taxon>Coscinodiscophyceae</taxon>
        <taxon>Thalassiosirophycidae</taxon>
        <taxon>Thalassiosirales</taxon>
        <taxon>Thalassiosiraceae</taxon>
        <taxon>Thalassiosira</taxon>
    </lineage>
</organism>